<reference evidence="4 5" key="1">
    <citation type="journal article" date="2016" name="Genome Announc.">
        <title>Complete Genome Sequence of a New Megavirus Family Member Isolated from an Inland Water Lake for the First Time in India.</title>
        <authorList>
            <person name="Chatterjee A."/>
            <person name="Ali F."/>
            <person name="Bange D."/>
            <person name="Kondabagil K."/>
        </authorList>
    </citation>
    <scope>NUCLEOTIDE SEQUENCE [LARGE SCALE GENOMIC DNA]</scope>
    <source>
        <strain evidence="4">1</strain>
    </source>
</reference>
<dbReference type="Pfam" id="PF02902">
    <property type="entry name" value="Peptidase_C48"/>
    <property type="match status" value="1"/>
</dbReference>
<evidence type="ECO:0000256" key="1">
    <source>
        <dbReference type="ARBA" id="ARBA00022670"/>
    </source>
</evidence>
<dbReference type="KEGG" id="vg:80513018"/>
<dbReference type="GO" id="GO:0008234">
    <property type="term" value="F:cysteine-type peptidase activity"/>
    <property type="evidence" value="ECO:0007669"/>
    <property type="project" value="InterPro"/>
</dbReference>
<sequence length="300" mass="35226">MSICAPHRKYDNNNKTCFTLEQLVEMAGAYNRHITKEKLRPGINDLYTNAVLIPIKQDKTFLLKELKKRFETICKNDEICLTRQAFMNEIVDEMRNEISEYTFRTDGPKNSKEWLSTTNIDEIMKQYEKKYPNFKFLGAVPLNCDEISFCSLFNIDFNHYFEQGINYLGIIFNHDRLGEPGSHWVSMFIDINNGKLYFCDSAGKPPIGNIYIIIKKFTDFYKRKTGKDIIYKYNDRSYQKDNSECGVYSCNFIIRKLSGESFENIINNPLTFPEINSCRNVYFRNKSSKYNIHKKCDPGN</sequence>
<dbReference type="GO" id="GO:0006508">
    <property type="term" value="P:proteolysis"/>
    <property type="evidence" value="ECO:0007669"/>
    <property type="project" value="UniProtKB-KW"/>
</dbReference>
<protein>
    <recommendedName>
        <fullName evidence="3">Ubiquitin-like protease family profile domain-containing protein</fullName>
    </recommendedName>
</protein>
<keyword evidence="5" id="KW-1185">Reference proteome</keyword>
<feature type="domain" description="Ubiquitin-like protease family profile" evidence="3">
    <location>
        <begin position="1"/>
        <end position="256"/>
    </location>
</feature>
<dbReference type="Proteomes" id="UP000241365">
    <property type="component" value="Segment"/>
</dbReference>
<dbReference type="Gene3D" id="3.40.395.10">
    <property type="entry name" value="Adenoviral Proteinase, Chain A"/>
    <property type="match status" value="1"/>
</dbReference>
<dbReference type="InterPro" id="IPR038765">
    <property type="entry name" value="Papain-like_cys_pep_sf"/>
</dbReference>
<name>A0A167RGH5_9VIRU</name>
<proteinExistence type="predicted"/>
<dbReference type="InterPro" id="IPR003653">
    <property type="entry name" value="Peptidase_C48_C"/>
</dbReference>
<evidence type="ECO:0000313" key="5">
    <source>
        <dbReference type="Proteomes" id="UP000241365"/>
    </source>
</evidence>
<evidence type="ECO:0000259" key="3">
    <source>
        <dbReference type="PROSITE" id="PS50600"/>
    </source>
</evidence>
<accession>A0A167RGH5</accession>
<keyword evidence="1" id="KW-0645">Protease</keyword>
<dbReference type="PROSITE" id="PS50600">
    <property type="entry name" value="ULP_PROTEASE"/>
    <property type="match status" value="1"/>
</dbReference>
<dbReference type="GeneID" id="80513018"/>
<organism evidence="4 5">
    <name type="scientific">Powai lake megavirus</name>
    <dbReference type="NCBI Taxonomy" id="1842663"/>
    <lineage>
        <taxon>Viruses</taxon>
        <taxon>Varidnaviria</taxon>
        <taxon>Bamfordvirae</taxon>
        <taxon>Nucleocytoviricota</taxon>
        <taxon>Megaviricetes</taxon>
        <taxon>Imitervirales</taxon>
        <taxon>Mimiviridae</taxon>
        <taxon>Megamimivirinae</taxon>
        <taxon>Megavirus</taxon>
        <taxon>Megavirus powaiense</taxon>
    </lineage>
</organism>
<dbReference type="RefSeq" id="YP_010776407.1">
    <property type="nucleotide sequence ID" value="NC_075034.1"/>
</dbReference>
<dbReference type="EMBL" id="KU877344">
    <property type="protein sequence ID" value="ANB50656.1"/>
    <property type="molecule type" value="Genomic_DNA"/>
</dbReference>
<evidence type="ECO:0000313" key="4">
    <source>
        <dbReference type="EMBL" id="ANB50656.1"/>
    </source>
</evidence>
<keyword evidence="2" id="KW-0378">Hydrolase</keyword>
<dbReference type="SUPFAM" id="SSF54001">
    <property type="entry name" value="Cysteine proteinases"/>
    <property type="match status" value="1"/>
</dbReference>
<evidence type="ECO:0000256" key="2">
    <source>
        <dbReference type="ARBA" id="ARBA00022801"/>
    </source>
</evidence>